<protein>
    <recommendedName>
        <fullName evidence="16">Sushi, von Willebrand factor type A, EGF and pentraxin domain-containing protein 1</fullName>
    </recommendedName>
</protein>
<dbReference type="SUPFAM" id="SSF57196">
    <property type="entry name" value="EGF/Laminin"/>
    <property type="match status" value="5"/>
</dbReference>
<dbReference type="PRINTS" id="PR00453">
    <property type="entry name" value="VWFADOMAIN"/>
</dbReference>
<feature type="signal peptide" evidence="8">
    <location>
        <begin position="1"/>
        <end position="18"/>
    </location>
</feature>
<dbReference type="Gene3D" id="3.40.50.410">
    <property type="entry name" value="von Willebrand factor, type A domain"/>
    <property type="match status" value="1"/>
</dbReference>
<feature type="domain" description="HYR" evidence="11">
    <location>
        <begin position="649"/>
        <end position="729"/>
    </location>
</feature>
<feature type="domain" description="Sushi" evidence="12">
    <location>
        <begin position="1765"/>
        <end position="1826"/>
    </location>
</feature>
<keyword evidence="1 7" id="KW-0768">Sushi</keyword>
<feature type="domain" description="Sushi" evidence="12">
    <location>
        <begin position="1827"/>
        <end position="1879"/>
    </location>
</feature>
<evidence type="ECO:0000313" key="14">
    <source>
        <dbReference type="EMBL" id="CAH1159654.1"/>
    </source>
</evidence>
<dbReference type="GO" id="GO:0005509">
    <property type="term" value="F:calcium ion binding"/>
    <property type="evidence" value="ECO:0007669"/>
    <property type="project" value="InterPro"/>
</dbReference>
<reference evidence="14" key="1">
    <citation type="submission" date="2022-01" db="EMBL/GenBank/DDBJ databases">
        <authorList>
            <person name="King R."/>
        </authorList>
    </citation>
    <scope>NUCLEOTIDE SEQUENCE</scope>
</reference>
<feature type="disulfide bond" evidence="6">
    <location>
        <begin position="1094"/>
        <end position="1103"/>
    </location>
</feature>
<keyword evidence="5" id="KW-0325">Glycoprotein</keyword>
<dbReference type="PROSITE" id="PS50923">
    <property type="entry name" value="SUSHI"/>
    <property type="match status" value="9"/>
</dbReference>
<dbReference type="SUPFAM" id="SSF57535">
    <property type="entry name" value="Complement control module/SCR domain"/>
    <property type="match status" value="8"/>
</dbReference>
<dbReference type="Pfam" id="PF00084">
    <property type="entry name" value="Sushi"/>
    <property type="match status" value="6"/>
</dbReference>
<feature type="disulfide bond" evidence="7">
    <location>
        <begin position="1590"/>
        <end position="1617"/>
    </location>
</feature>
<accession>A0A9P0DPF0</accession>
<organism evidence="14 15">
    <name type="scientific">Phaedon cochleariae</name>
    <name type="common">Mustard beetle</name>
    <dbReference type="NCBI Taxonomy" id="80249"/>
    <lineage>
        <taxon>Eukaryota</taxon>
        <taxon>Metazoa</taxon>
        <taxon>Ecdysozoa</taxon>
        <taxon>Arthropoda</taxon>
        <taxon>Hexapoda</taxon>
        <taxon>Insecta</taxon>
        <taxon>Pterygota</taxon>
        <taxon>Neoptera</taxon>
        <taxon>Endopterygota</taxon>
        <taxon>Coleoptera</taxon>
        <taxon>Polyphaga</taxon>
        <taxon>Cucujiformia</taxon>
        <taxon>Chrysomeloidea</taxon>
        <taxon>Chrysomelidae</taxon>
        <taxon>Chrysomelinae</taxon>
        <taxon>Chrysomelini</taxon>
        <taxon>Phaedon</taxon>
    </lineage>
</organism>
<dbReference type="PROSITE" id="PS50026">
    <property type="entry name" value="EGF_3"/>
    <property type="match status" value="6"/>
</dbReference>
<dbReference type="InterPro" id="IPR001759">
    <property type="entry name" value="PTX_dom"/>
</dbReference>
<dbReference type="InterPro" id="IPR036465">
    <property type="entry name" value="vWFA_dom_sf"/>
</dbReference>
<evidence type="ECO:0000259" key="13">
    <source>
        <dbReference type="PROSITE" id="PS51828"/>
    </source>
</evidence>
<feature type="domain" description="Pentraxin (PTX)" evidence="13">
    <location>
        <begin position="1303"/>
        <end position="1503"/>
    </location>
</feature>
<dbReference type="OrthoDB" id="6515930at2759"/>
<evidence type="ECO:0000259" key="11">
    <source>
        <dbReference type="PROSITE" id="PS50825"/>
    </source>
</evidence>
<feature type="domain" description="EGF-like" evidence="9">
    <location>
        <begin position="1218"/>
        <end position="1260"/>
    </location>
</feature>
<feature type="domain" description="Sushi" evidence="12">
    <location>
        <begin position="1562"/>
        <end position="1619"/>
    </location>
</feature>
<keyword evidence="15" id="KW-1185">Reference proteome</keyword>
<feature type="disulfide bond" evidence="6">
    <location>
        <begin position="1250"/>
        <end position="1259"/>
    </location>
</feature>
<feature type="domain" description="Sushi" evidence="12">
    <location>
        <begin position="1504"/>
        <end position="1561"/>
    </location>
</feature>
<evidence type="ECO:0000259" key="10">
    <source>
        <dbReference type="PROSITE" id="PS50234"/>
    </source>
</evidence>
<dbReference type="InterPro" id="IPR013320">
    <property type="entry name" value="ConA-like_dom_sf"/>
</dbReference>
<dbReference type="Gene3D" id="2.60.120.200">
    <property type="match status" value="1"/>
</dbReference>
<dbReference type="SMART" id="SM00179">
    <property type="entry name" value="EGF_CA"/>
    <property type="match status" value="5"/>
</dbReference>
<sequence length="1879" mass="211307">MNIHLSLLLLTLIIKNLAEKINLDTLNNYSEFLNFGDKKLHKVNRDRLENEIFKSKIDVLGEVFKNSVDLFKISSKLDIVFLIDASSSVGEHNFKSELKFVKKLLSDLTVDYNHTRVAVVTYSSPSNIVKNIDEIGEASRENNKCLLLNKQLNNISYKGGETFTLGAFKTAKEIFDSSNRNDSKKVIFLITDGYSNGGDPTPIAEELKKGLITIFTIGIQNGNFKELYEVSSSPGEYYSYLLDSYYEFESLARRALHVDLKSGDYIPLGFNKPCDILCEEGDCCDQKALCTCGTTTGHYSCICQPGYYGSGLKNNCFPCIPGTYSDGPNLCLPCPDQLHTTIAPALGMESCVCKEGYRATKNNGCKELKCPKITNPEHGYYVKRGHCPNVIYSACGIRCEVGYSLKGTSIRLCEKNGTWSGIEPVCEIRTCNRLEIPKDGKMTCSHPDLGEKYDNTQKKFPVDAVCTFGCPEGKILIGSKQRTCLPIARWDGLRTLCKPIKCKKLPQVKYGNIEPNSCKTGKQEFGKTCKITCNDGFNLRGPSEKKCIGPHGAWDSKFEDTLCSDVTPPEVICPEDIVSNSLPLERFGYVSWNPPNITDNSGLNVTSWMKPAIENITMFNFEIGTTLVTYYVQDAFQNTANCSFHVTIRDKEPPSIENCIDPPPYLTGDENGANITWDEPNIFDNSQSVMVIRSHQSSYFTVGTTTVTYTATDYSNNTNTCKINITVEVSHCESLPDPPNGHSECMNHSNGIQCLITCEEGYAIPISQSYDQNGTNFICSHADPIWYIQEGLFPECTVTKIPEETIQSGEISIENVNCTEGDNMEELENEVRVMITTEICIGNCTLETETECEVEKEEEESNKIMSKREIVFEEVPHRNRTKKHRRKFNVKFQVKGKYLNETSNITHSVLPSGYNVSIHYKELKFICPSGFIPRKNRCVQCPKGTFHNATTHKCQSCPFGYFNNKLAQTECTSCPLNFSTRKMHSKTMRDCEEQCSPGTHARKKKLKFSKRQPKVTIVRTTLKPYCRSCGVGYYQPDYGQLKCIPCRPGYTTTSVRSTSIYQCIPISEEICRTKNVCIHGICAPTNYYHYTCHCSHNYIGSYCEKAINFCDSQPCLNGGICTNLASGCSCTCRNGFKGTFCEDAIEDCESKCLNNGVCIQDDIGNFTCGCNDGYGGEFCEIKVRPCDENTCDNNATCIEENGTFRCLCINGFIGKRCNLLPCDYRPCKSNEICLDLADTNSTRGSFRCECPEGYTGENCMEKIDFCVSSPCLNGGSCTNNLTDYICECSNLYYGPICENKRNTKYLLNFEHYDTNNYIKLRGFTQNITEMTACLWMITLDNFNYGTLISYATRQADNAFTITDYTGLVLYVNNNYIITDVFLNDGGWHHLCITWKSLNGSYAVYVDGKLEKAGFGLSSETNIQGMGHMIIGQEQDNLGGKFSQSETFIGKMAYVDIWSKALDYRGIMTHFNDCNESFFGDLYAWPVMQDYIQGSVTVVASSFCKGCEQPKPLYNGLIDIVDNIAYYSCYKGYQLNDLTYLKGRKCTKVSKWEGLYEPYCKKIYCGYPGFLRNGYSIGNKYFYQDKILFSCFDGFNLTGNNLISCREDGKWYPEKPTCLGIQCTAFQKPKNSELIIISEHSYEDYRVNQTKFDIGTQIEIVCNERANLTNENVLTCLENGTWDNEPPICRSKEEPAVPKSECPIAQIPKPPNNGFIDQDSLYAVGNGTSNHVEYRCKPGFKLYGENVTTCIIDGYWSEPNISCNAIVCGNPPVFRNMMIKENLKKSSYKFGNMLSYVCDEGYNMFGTNMVRCMINGKWSRMQGKCIKKSCRKPNVKEDTEIVGKSYLYGDTVKITCQNGVTYKLVCNKKGIWEGVRDESC</sequence>
<evidence type="ECO:0000256" key="7">
    <source>
        <dbReference type="PROSITE-ProRule" id="PRU00302"/>
    </source>
</evidence>
<dbReference type="InterPro" id="IPR035976">
    <property type="entry name" value="Sushi/SCR/CCP_sf"/>
</dbReference>
<proteinExistence type="predicted"/>
<evidence type="ECO:0000256" key="6">
    <source>
        <dbReference type="PROSITE-ProRule" id="PRU00076"/>
    </source>
</evidence>
<dbReference type="SMART" id="SM00159">
    <property type="entry name" value="PTX"/>
    <property type="match status" value="1"/>
</dbReference>
<dbReference type="EMBL" id="OU896709">
    <property type="protein sequence ID" value="CAH1159654.1"/>
    <property type="molecule type" value="Genomic_DNA"/>
</dbReference>
<keyword evidence="4 6" id="KW-1015">Disulfide bond</keyword>
<evidence type="ECO:0000256" key="1">
    <source>
        <dbReference type="ARBA" id="ARBA00022659"/>
    </source>
</evidence>
<feature type="domain" description="EGF-like" evidence="9">
    <location>
        <begin position="1106"/>
        <end position="1142"/>
    </location>
</feature>
<feature type="disulfide bond" evidence="7">
    <location>
        <begin position="370"/>
        <end position="413"/>
    </location>
</feature>
<dbReference type="InterPro" id="IPR003410">
    <property type="entry name" value="HYR_dom"/>
</dbReference>
<dbReference type="Gene3D" id="2.10.50.10">
    <property type="entry name" value="Tumor Necrosis Factor Receptor, subunit A, domain 2"/>
    <property type="match status" value="2"/>
</dbReference>
<dbReference type="Pfam" id="PF00092">
    <property type="entry name" value="VWA"/>
    <property type="match status" value="1"/>
</dbReference>
<evidence type="ECO:0000256" key="5">
    <source>
        <dbReference type="ARBA" id="ARBA00023180"/>
    </source>
</evidence>
<dbReference type="Proteomes" id="UP001153737">
    <property type="component" value="Chromosome 3"/>
</dbReference>
<dbReference type="CDD" id="cd00054">
    <property type="entry name" value="EGF_CA"/>
    <property type="match status" value="5"/>
</dbReference>
<feature type="domain" description="Sushi" evidence="12">
    <location>
        <begin position="500"/>
        <end position="565"/>
    </location>
</feature>
<feature type="domain" description="Sushi" evidence="12">
    <location>
        <begin position="1620"/>
        <end position="1690"/>
    </location>
</feature>
<evidence type="ECO:0000259" key="12">
    <source>
        <dbReference type="PROSITE" id="PS50923"/>
    </source>
</evidence>
<dbReference type="SUPFAM" id="SSF53300">
    <property type="entry name" value="vWA-like"/>
    <property type="match status" value="1"/>
</dbReference>
<feature type="disulfide bond" evidence="7">
    <location>
        <begin position="399"/>
        <end position="426"/>
    </location>
</feature>
<dbReference type="PROSITE" id="PS51828">
    <property type="entry name" value="PTX_2"/>
    <property type="match status" value="1"/>
</dbReference>
<dbReference type="SUPFAM" id="SSF49899">
    <property type="entry name" value="Concanavalin A-like lectins/glucanases"/>
    <property type="match status" value="1"/>
</dbReference>
<feature type="domain" description="EGF-like" evidence="9">
    <location>
        <begin position="1182"/>
        <end position="1215"/>
    </location>
</feature>
<dbReference type="InterPro" id="IPR000742">
    <property type="entry name" value="EGF"/>
</dbReference>
<feature type="domain" description="VWFA" evidence="10">
    <location>
        <begin position="78"/>
        <end position="255"/>
    </location>
</feature>
<keyword evidence="6" id="KW-0245">EGF-like domain</keyword>
<dbReference type="SMART" id="SM00181">
    <property type="entry name" value="EGF"/>
    <property type="match status" value="7"/>
</dbReference>
<feature type="domain" description="Sushi" evidence="12">
    <location>
        <begin position="368"/>
        <end position="428"/>
    </location>
</feature>
<feature type="domain" description="EGF-like" evidence="9">
    <location>
        <begin position="1144"/>
        <end position="1180"/>
    </location>
</feature>
<dbReference type="InterPro" id="IPR009030">
    <property type="entry name" value="Growth_fac_rcpt_cys_sf"/>
</dbReference>
<dbReference type="PROSITE" id="PS00289">
    <property type="entry name" value="PTX_1"/>
    <property type="match status" value="1"/>
</dbReference>
<dbReference type="PROSITE" id="PS00022">
    <property type="entry name" value="EGF_1"/>
    <property type="match status" value="5"/>
</dbReference>
<dbReference type="PROSITE" id="PS50825">
    <property type="entry name" value="HYR"/>
    <property type="match status" value="2"/>
</dbReference>
<dbReference type="PROSITE" id="PS01186">
    <property type="entry name" value="EGF_2"/>
    <property type="match status" value="3"/>
</dbReference>
<evidence type="ECO:0000256" key="3">
    <source>
        <dbReference type="ARBA" id="ARBA00022737"/>
    </source>
</evidence>
<feature type="disulfide bond" evidence="7">
    <location>
        <begin position="470"/>
        <end position="497"/>
    </location>
</feature>
<dbReference type="CDD" id="cd00033">
    <property type="entry name" value="CCP"/>
    <property type="match status" value="7"/>
</dbReference>
<dbReference type="InterPro" id="IPR000152">
    <property type="entry name" value="EGF-type_Asp/Asn_hydroxyl_site"/>
</dbReference>
<dbReference type="PROSITE" id="PS50234">
    <property type="entry name" value="VWFA"/>
    <property type="match status" value="1"/>
</dbReference>
<feature type="disulfide bond" evidence="6">
    <location>
        <begin position="1148"/>
        <end position="1158"/>
    </location>
</feature>
<dbReference type="InterPro" id="IPR011641">
    <property type="entry name" value="Tyr-kin_ephrin_A/B_rcpt-like"/>
</dbReference>
<dbReference type="Gene3D" id="2.10.70.10">
    <property type="entry name" value="Complement Module, domain 1"/>
    <property type="match status" value="7"/>
</dbReference>
<name>A0A9P0DPF0_PHACE</name>
<feature type="domain" description="EGF-like" evidence="9">
    <location>
        <begin position="1067"/>
        <end position="1104"/>
    </location>
</feature>
<feature type="domain" description="EGF-like" evidence="9">
    <location>
        <begin position="1262"/>
        <end position="1298"/>
    </location>
</feature>
<evidence type="ECO:0000256" key="8">
    <source>
        <dbReference type="SAM" id="SignalP"/>
    </source>
</evidence>
<evidence type="ECO:0000256" key="4">
    <source>
        <dbReference type="ARBA" id="ARBA00023157"/>
    </source>
</evidence>
<dbReference type="GO" id="GO:0032991">
    <property type="term" value="C:protein-containing complex"/>
    <property type="evidence" value="ECO:0007669"/>
    <property type="project" value="UniProtKB-ARBA"/>
</dbReference>
<dbReference type="SMART" id="SM00032">
    <property type="entry name" value="CCP"/>
    <property type="match status" value="10"/>
</dbReference>
<feature type="domain" description="Sushi" evidence="12">
    <location>
        <begin position="1699"/>
        <end position="1764"/>
    </location>
</feature>
<dbReference type="Gene3D" id="2.10.25.10">
    <property type="entry name" value="Laminin"/>
    <property type="match status" value="5"/>
</dbReference>
<dbReference type="SMART" id="SM00327">
    <property type="entry name" value="VWA"/>
    <property type="match status" value="1"/>
</dbReference>
<dbReference type="SUPFAM" id="SSF57184">
    <property type="entry name" value="Growth factor receptor domain"/>
    <property type="match status" value="1"/>
</dbReference>
<evidence type="ECO:0000313" key="15">
    <source>
        <dbReference type="Proteomes" id="UP001153737"/>
    </source>
</evidence>
<evidence type="ECO:0008006" key="16">
    <source>
        <dbReference type="Google" id="ProtNLM"/>
    </source>
</evidence>
<dbReference type="PRINTS" id="PR00895">
    <property type="entry name" value="PENTAXIN"/>
</dbReference>
<keyword evidence="3" id="KW-0677">Repeat</keyword>
<dbReference type="InterPro" id="IPR000436">
    <property type="entry name" value="Sushi_SCR_CCP_dom"/>
</dbReference>
<feature type="disulfide bond" evidence="6">
    <location>
        <begin position="1288"/>
        <end position="1297"/>
    </location>
</feature>
<keyword evidence="2 8" id="KW-0732">Signal</keyword>
<feature type="domain" description="Sushi" evidence="12">
    <location>
        <begin position="442"/>
        <end position="499"/>
    </location>
</feature>
<dbReference type="CDD" id="cd01450">
    <property type="entry name" value="vWFA_subfamily_ECM"/>
    <property type="match status" value="1"/>
</dbReference>
<dbReference type="PROSITE" id="PS00010">
    <property type="entry name" value="ASX_HYDROXYL"/>
    <property type="match status" value="1"/>
</dbReference>
<dbReference type="InterPro" id="IPR001881">
    <property type="entry name" value="EGF-like_Ca-bd_dom"/>
</dbReference>
<feature type="disulfide bond" evidence="6">
    <location>
        <begin position="1132"/>
        <end position="1141"/>
    </location>
</feature>
<dbReference type="Pfam" id="PF00008">
    <property type="entry name" value="EGF"/>
    <property type="match status" value="3"/>
</dbReference>
<evidence type="ECO:0000256" key="2">
    <source>
        <dbReference type="ARBA" id="ARBA00022729"/>
    </source>
</evidence>
<dbReference type="Pfam" id="PF02494">
    <property type="entry name" value="HYR"/>
    <property type="match status" value="2"/>
</dbReference>
<feature type="disulfide bond" evidence="7">
    <location>
        <begin position="1735"/>
        <end position="1762"/>
    </location>
</feature>
<dbReference type="Pfam" id="PF00354">
    <property type="entry name" value="Pentaxin"/>
    <property type="match status" value="1"/>
</dbReference>
<feature type="chain" id="PRO_5040473019" description="Sushi, von Willebrand factor type A, EGF and pentraxin domain-containing protein 1" evidence="8">
    <location>
        <begin position="19"/>
        <end position="1879"/>
    </location>
</feature>
<gene>
    <name evidence="14" type="ORF">PHAECO_LOCUS7658</name>
</gene>
<feature type="disulfide bond" evidence="7">
    <location>
        <begin position="1797"/>
        <end position="1824"/>
    </location>
</feature>
<dbReference type="PANTHER" id="PTHR46393">
    <property type="entry name" value="SUSHI DOMAIN-CONTAINING PROTEIN"/>
    <property type="match status" value="1"/>
</dbReference>
<feature type="disulfide bond" evidence="6">
    <location>
        <begin position="1170"/>
        <end position="1179"/>
    </location>
</feature>
<evidence type="ECO:0000259" key="9">
    <source>
        <dbReference type="PROSITE" id="PS50026"/>
    </source>
</evidence>
<dbReference type="Pfam" id="PF07699">
    <property type="entry name" value="Ephrin_rec_like"/>
    <property type="match status" value="2"/>
</dbReference>
<dbReference type="PANTHER" id="PTHR46393:SF7">
    <property type="entry name" value="COMPLEMENT C2"/>
    <property type="match status" value="1"/>
</dbReference>
<dbReference type="InterPro" id="IPR002035">
    <property type="entry name" value="VWF_A"/>
</dbReference>
<dbReference type="InterPro" id="IPR030476">
    <property type="entry name" value="Pentaxin_CS"/>
</dbReference>
<feature type="disulfide bond" evidence="7">
    <location>
        <begin position="1661"/>
        <end position="1688"/>
    </location>
</feature>
<reference evidence="14" key="2">
    <citation type="submission" date="2022-10" db="EMBL/GenBank/DDBJ databases">
        <authorList>
            <consortium name="ENA_rothamsted_submissions"/>
            <consortium name="culmorum"/>
            <person name="King R."/>
        </authorList>
    </citation>
    <scope>NUCLEOTIDE SEQUENCE</scope>
</reference>
<feature type="domain" description="HYR" evidence="11">
    <location>
        <begin position="564"/>
        <end position="648"/>
    </location>
</feature>
<comment type="caution">
    <text evidence="6">Lacks conserved residue(s) required for the propagation of feature annotation.</text>
</comment>
<dbReference type="SMART" id="SM01411">
    <property type="entry name" value="Ephrin_rec_like"/>
    <property type="match status" value="3"/>
</dbReference>